<keyword evidence="2" id="KW-0902">Two-component regulatory system</keyword>
<accession>A0A975BH00</accession>
<protein>
    <submittedName>
        <fullName evidence="5">Two component system response regulator</fullName>
    </submittedName>
</protein>
<dbReference type="RefSeq" id="WP_207681392.1">
    <property type="nucleotide sequence ID" value="NZ_CP061800.1"/>
</dbReference>
<evidence type="ECO:0000256" key="2">
    <source>
        <dbReference type="ARBA" id="ARBA00023012"/>
    </source>
</evidence>
<sequence>MSINVLIVDDSGVMRAMILKSLRMSGLPLGETHQAANGQEGLDVLNQHWVDLVIVDINMPVMNGEEMIDRMRESPEIKDIPIVVISTEGSKTRLEKLQQKGAAFIHKPFSPETIRDTIRDIMNLGGDDEGAD</sequence>
<dbReference type="PROSITE" id="PS50110">
    <property type="entry name" value="RESPONSE_REGULATORY"/>
    <property type="match status" value="1"/>
</dbReference>
<evidence type="ECO:0000259" key="4">
    <source>
        <dbReference type="PROSITE" id="PS50110"/>
    </source>
</evidence>
<evidence type="ECO:0000256" key="1">
    <source>
        <dbReference type="ARBA" id="ARBA00022553"/>
    </source>
</evidence>
<organism evidence="5 6">
    <name type="scientific">Desulfonema magnum</name>
    <dbReference type="NCBI Taxonomy" id="45655"/>
    <lineage>
        <taxon>Bacteria</taxon>
        <taxon>Pseudomonadati</taxon>
        <taxon>Thermodesulfobacteriota</taxon>
        <taxon>Desulfobacteria</taxon>
        <taxon>Desulfobacterales</taxon>
        <taxon>Desulfococcaceae</taxon>
        <taxon>Desulfonema</taxon>
    </lineage>
</organism>
<dbReference type="InterPro" id="IPR011006">
    <property type="entry name" value="CheY-like_superfamily"/>
</dbReference>
<dbReference type="SMART" id="SM00448">
    <property type="entry name" value="REC"/>
    <property type="match status" value="1"/>
</dbReference>
<dbReference type="Proteomes" id="UP000663722">
    <property type="component" value="Chromosome"/>
</dbReference>
<dbReference type="InterPro" id="IPR050595">
    <property type="entry name" value="Bact_response_regulator"/>
</dbReference>
<evidence type="ECO:0000256" key="3">
    <source>
        <dbReference type="PROSITE-ProRule" id="PRU00169"/>
    </source>
</evidence>
<dbReference type="GO" id="GO:0000160">
    <property type="term" value="P:phosphorelay signal transduction system"/>
    <property type="evidence" value="ECO:0007669"/>
    <property type="project" value="UniProtKB-KW"/>
</dbReference>
<dbReference type="Gene3D" id="3.40.50.2300">
    <property type="match status" value="1"/>
</dbReference>
<reference evidence="5" key="1">
    <citation type="journal article" date="2021" name="Microb. Physiol.">
        <title>Proteogenomic Insights into the Physiology of Marine, Sulfate-Reducing, Filamentous Desulfonema limicola and Desulfonema magnum.</title>
        <authorList>
            <person name="Schnaars V."/>
            <person name="Wohlbrand L."/>
            <person name="Scheve S."/>
            <person name="Hinrichs C."/>
            <person name="Reinhardt R."/>
            <person name="Rabus R."/>
        </authorList>
    </citation>
    <scope>NUCLEOTIDE SEQUENCE</scope>
    <source>
        <strain evidence="5">4be13</strain>
    </source>
</reference>
<evidence type="ECO:0000313" key="5">
    <source>
        <dbReference type="EMBL" id="QTA85262.1"/>
    </source>
</evidence>
<dbReference type="InterPro" id="IPR001789">
    <property type="entry name" value="Sig_transdc_resp-reg_receiver"/>
</dbReference>
<proteinExistence type="predicted"/>
<dbReference type="KEGG" id="dmm:dnm_012670"/>
<gene>
    <name evidence="5" type="ORF">dnm_012670</name>
</gene>
<feature type="modified residue" description="4-aspartylphosphate" evidence="3">
    <location>
        <position position="56"/>
    </location>
</feature>
<dbReference type="Pfam" id="PF00072">
    <property type="entry name" value="Response_reg"/>
    <property type="match status" value="1"/>
</dbReference>
<dbReference type="AlphaFoldDB" id="A0A975BH00"/>
<keyword evidence="1 3" id="KW-0597">Phosphoprotein</keyword>
<keyword evidence="6" id="KW-1185">Reference proteome</keyword>
<dbReference type="PANTHER" id="PTHR44591">
    <property type="entry name" value="STRESS RESPONSE REGULATOR PROTEIN 1"/>
    <property type="match status" value="1"/>
</dbReference>
<dbReference type="EMBL" id="CP061800">
    <property type="protein sequence ID" value="QTA85262.1"/>
    <property type="molecule type" value="Genomic_DNA"/>
</dbReference>
<dbReference type="SUPFAM" id="SSF52172">
    <property type="entry name" value="CheY-like"/>
    <property type="match status" value="1"/>
</dbReference>
<evidence type="ECO:0000313" key="6">
    <source>
        <dbReference type="Proteomes" id="UP000663722"/>
    </source>
</evidence>
<dbReference type="PANTHER" id="PTHR44591:SF14">
    <property type="entry name" value="PROTEIN PILG"/>
    <property type="match status" value="1"/>
</dbReference>
<feature type="domain" description="Response regulatory" evidence="4">
    <location>
        <begin position="4"/>
        <end position="122"/>
    </location>
</feature>
<name>A0A975BH00_9BACT</name>